<feature type="transmembrane region" description="Helical" evidence="5">
    <location>
        <begin position="323"/>
        <end position="346"/>
    </location>
</feature>
<evidence type="ECO:0000313" key="10">
    <source>
        <dbReference type="Proteomes" id="UP000584325"/>
    </source>
</evidence>
<evidence type="ECO:0000313" key="7">
    <source>
        <dbReference type="EMBL" id="MBB3221981.1"/>
    </source>
</evidence>
<protein>
    <submittedName>
        <fullName evidence="7">EmrB/QacA subfamily drug resistance transporter</fullName>
    </submittedName>
    <submittedName>
        <fullName evidence="8">MFS transporter</fullName>
    </submittedName>
</protein>
<feature type="transmembrane region" description="Helical" evidence="5">
    <location>
        <begin position="456"/>
        <end position="474"/>
    </location>
</feature>
<dbReference type="RefSeq" id="WP_137316997.1">
    <property type="nucleotide sequence ID" value="NZ_CP040017.1"/>
</dbReference>
<gene>
    <name evidence="8" type="ORF">FCL38_30300</name>
    <name evidence="7" type="ORF">FHS02_002791</name>
</gene>
<dbReference type="Proteomes" id="UP000298763">
    <property type="component" value="Chromosome"/>
</dbReference>
<dbReference type="PRINTS" id="PR01036">
    <property type="entry name" value="TCRTETB"/>
</dbReference>
<feature type="transmembrane region" description="Helical" evidence="5">
    <location>
        <begin position="151"/>
        <end position="173"/>
    </location>
</feature>
<dbReference type="PROSITE" id="PS50850">
    <property type="entry name" value="MFS"/>
    <property type="match status" value="1"/>
</dbReference>
<dbReference type="AlphaFoldDB" id="A0A4P8HXQ5"/>
<feature type="domain" description="Major facilitator superfamily (MFS) profile" evidence="6">
    <location>
        <begin position="27"/>
        <end position="477"/>
    </location>
</feature>
<dbReference type="InterPro" id="IPR020846">
    <property type="entry name" value="MFS_dom"/>
</dbReference>
<dbReference type="InterPro" id="IPR011701">
    <property type="entry name" value="MFS"/>
</dbReference>
<reference evidence="7 10" key="2">
    <citation type="submission" date="2020-08" db="EMBL/GenBank/DDBJ databases">
        <title>Genomic Encyclopedia of Type Strains, Phase III (KMG-III): the genomes of soil and plant-associated and newly described type strains.</title>
        <authorList>
            <person name="Whitman W."/>
        </authorList>
    </citation>
    <scope>NUCLEOTIDE SEQUENCE [LARGE SCALE GENOMIC DNA]</scope>
    <source>
        <strain evidence="7 10">CECT 7753</strain>
    </source>
</reference>
<dbReference type="OrthoDB" id="9807274at2"/>
<feature type="transmembrane region" description="Helical" evidence="5">
    <location>
        <begin position="118"/>
        <end position="139"/>
    </location>
</feature>
<evidence type="ECO:0000313" key="9">
    <source>
        <dbReference type="Proteomes" id="UP000298763"/>
    </source>
</evidence>
<feature type="transmembrane region" description="Helical" evidence="5">
    <location>
        <begin position="426"/>
        <end position="450"/>
    </location>
</feature>
<evidence type="ECO:0000259" key="6">
    <source>
        <dbReference type="PROSITE" id="PS50850"/>
    </source>
</evidence>
<dbReference type="PANTHER" id="PTHR42718:SF39">
    <property type="entry name" value="ACTINORHODIN TRANSPORTER-RELATED"/>
    <property type="match status" value="1"/>
</dbReference>
<feature type="transmembrane region" description="Helical" evidence="5">
    <location>
        <begin position="93"/>
        <end position="112"/>
    </location>
</feature>
<dbReference type="Proteomes" id="UP000584325">
    <property type="component" value="Unassembled WGS sequence"/>
</dbReference>
<evidence type="ECO:0000256" key="3">
    <source>
        <dbReference type="ARBA" id="ARBA00022989"/>
    </source>
</evidence>
<feature type="transmembrane region" description="Helical" evidence="5">
    <location>
        <begin position="26"/>
        <end position="49"/>
    </location>
</feature>
<dbReference type="SUPFAM" id="SSF103473">
    <property type="entry name" value="MFS general substrate transporter"/>
    <property type="match status" value="1"/>
</dbReference>
<dbReference type="Gene3D" id="1.20.1720.10">
    <property type="entry name" value="Multidrug resistance protein D"/>
    <property type="match status" value="1"/>
</dbReference>
<dbReference type="CDD" id="cd17321">
    <property type="entry name" value="MFS_MMR_MDR_like"/>
    <property type="match status" value="1"/>
</dbReference>
<evidence type="ECO:0000313" key="8">
    <source>
        <dbReference type="EMBL" id="QCP14226.1"/>
    </source>
</evidence>
<evidence type="ECO:0000256" key="1">
    <source>
        <dbReference type="ARBA" id="ARBA00004141"/>
    </source>
</evidence>
<comment type="subcellular location">
    <subcellularLocation>
        <location evidence="1">Membrane</location>
        <topology evidence="1">Multi-pass membrane protein</topology>
    </subcellularLocation>
</comment>
<feature type="transmembrane region" description="Helical" evidence="5">
    <location>
        <begin position="287"/>
        <end position="311"/>
    </location>
</feature>
<dbReference type="PANTHER" id="PTHR42718">
    <property type="entry name" value="MAJOR FACILITATOR SUPERFAMILY MULTIDRUG TRANSPORTER MFSC"/>
    <property type="match status" value="1"/>
</dbReference>
<feature type="transmembrane region" description="Helical" evidence="5">
    <location>
        <begin position="353"/>
        <end position="372"/>
    </location>
</feature>
<feature type="transmembrane region" description="Helical" evidence="5">
    <location>
        <begin position="61"/>
        <end position="81"/>
    </location>
</feature>
<organism evidence="7 10">
    <name type="scientific">Pseudoduganella umbonata</name>
    <dbReference type="NCBI Taxonomy" id="864828"/>
    <lineage>
        <taxon>Bacteria</taxon>
        <taxon>Pseudomonadati</taxon>
        <taxon>Pseudomonadota</taxon>
        <taxon>Betaproteobacteria</taxon>
        <taxon>Burkholderiales</taxon>
        <taxon>Oxalobacteraceae</taxon>
        <taxon>Telluria group</taxon>
        <taxon>Pseudoduganella</taxon>
    </lineage>
</organism>
<dbReference type="GO" id="GO:0016020">
    <property type="term" value="C:membrane"/>
    <property type="evidence" value="ECO:0007669"/>
    <property type="project" value="UniProtKB-SubCell"/>
</dbReference>
<name>A0A4P8HXQ5_9BURK</name>
<dbReference type="InterPro" id="IPR036259">
    <property type="entry name" value="MFS_trans_sf"/>
</dbReference>
<proteinExistence type="predicted"/>
<accession>A0A4P8HXQ5</accession>
<feature type="transmembrane region" description="Helical" evidence="5">
    <location>
        <begin position="217"/>
        <end position="236"/>
    </location>
</feature>
<keyword evidence="9" id="KW-1185">Reference proteome</keyword>
<keyword evidence="2 5" id="KW-0812">Transmembrane</keyword>
<dbReference type="Pfam" id="PF07690">
    <property type="entry name" value="MFS_1"/>
    <property type="match status" value="1"/>
</dbReference>
<dbReference type="EMBL" id="JACHXS010000004">
    <property type="protein sequence ID" value="MBB3221981.1"/>
    <property type="molecule type" value="Genomic_DNA"/>
</dbReference>
<dbReference type="GO" id="GO:0022857">
    <property type="term" value="F:transmembrane transporter activity"/>
    <property type="evidence" value="ECO:0007669"/>
    <property type="project" value="InterPro"/>
</dbReference>
<reference evidence="8 9" key="1">
    <citation type="submission" date="2019-05" db="EMBL/GenBank/DDBJ databases">
        <title>Draft Genome Sequences of Six Type Strains of the Genus Massilia.</title>
        <authorList>
            <person name="Miess H."/>
            <person name="Frediansyhah A."/>
            <person name="Gross H."/>
        </authorList>
    </citation>
    <scope>NUCLEOTIDE SEQUENCE [LARGE SCALE GENOMIC DNA]</scope>
    <source>
        <strain evidence="8 9">DSMZ 26121</strain>
    </source>
</reference>
<feature type="transmembrane region" description="Helical" evidence="5">
    <location>
        <begin position="242"/>
        <end position="266"/>
    </location>
</feature>
<feature type="transmembrane region" description="Helical" evidence="5">
    <location>
        <begin position="185"/>
        <end position="205"/>
    </location>
</feature>
<keyword evidence="3 5" id="KW-1133">Transmembrane helix</keyword>
<evidence type="ECO:0000256" key="2">
    <source>
        <dbReference type="ARBA" id="ARBA00022692"/>
    </source>
</evidence>
<sequence>MNDTVTATEGSAFAAAAAFTPRRRTLALVAVALAFVMDLLDTTIINVAIPSIESGIGASKAALEWIIAGYAMAFAVLLIVGGRLGDSLGYRRMFLAGIALFTLTSVACGLAPDALALQVARLLQGVSAALMVPQVMALVQVMYPPEQRYKVYTVFGFLGGFSAALGPIVGGLLIDANWFGLGWRLTFLINLPIGLFSLAAGWLLLPPGRGVNAGRIDLGGAALSVLVLFALLAPLIEGPTRGWPAGLVALLGATVPLAWGTVRYLRWRQATRGNALVDPALLKRRKVAMGLLCTLCINPVLPGHLLAMTFVLQTGLGMSAADMAYACAPIAAGAMGGIVLLGPWLFRRLGVRVMLIGTGVSCASLVLAAWSVHGGQLAYVPLLLAQFGMGLGMGLCGPQLSNATLQDVPMADAGVAAGLFTAVQQIAGAVGVALTGWVFFHAAGIGSAAAARYAEAYLHALPVLLVLLAMAMYLTTRLARVMPATGQRPVHGH</sequence>
<keyword evidence="4 5" id="KW-0472">Membrane</keyword>
<evidence type="ECO:0000256" key="5">
    <source>
        <dbReference type="SAM" id="Phobius"/>
    </source>
</evidence>
<feature type="transmembrane region" description="Helical" evidence="5">
    <location>
        <begin position="378"/>
        <end position="396"/>
    </location>
</feature>
<evidence type="ECO:0000256" key="4">
    <source>
        <dbReference type="ARBA" id="ARBA00023136"/>
    </source>
</evidence>
<dbReference type="Gene3D" id="1.20.1250.20">
    <property type="entry name" value="MFS general substrate transporter like domains"/>
    <property type="match status" value="1"/>
</dbReference>
<dbReference type="EMBL" id="CP040017">
    <property type="protein sequence ID" value="QCP14226.1"/>
    <property type="molecule type" value="Genomic_DNA"/>
</dbReference>